<dbReference type="InterPro" id="IPR027417">
    <property type="entry name" value="P-loop_NTPase"/>
</dbReference>
<name>A0A918E0E9_9ACTN</name>
<organism evidence="1 2">
    <name type="scientific">Wenjunlia tyrosinilytica</name>
    <dbReference type="NCBI Taxonomy" id="1544741"/>
    <lineage>
        <taxon>Bacteria</taxon>
        <taxon>Bacillati</taxon>
        <taxon>Actinomycetota</taxon>
        <taxon>Actinomycetes</taxon>
        <taxon>Kitasatosporales</taxon>
        <taxon>Streptomycetaceae</taxon>
        <taxon>Wenjunlia</taxon>
    </lineage>
</organism>
<proteinExistence type="predicted"/>
<reference evidence="1" key="1">
    <citation type="journal article" date="2014" name="Int. J. Syst. Evol. Microbiol.">
        <title>Complete genome sequence of Corynebacterium casei LMG S-19264T (=DSM 44701T), isolated from a smear-ripened cheese.</title>
        <authorList>
            <consortium name="US DOE Joint Genome Institute (JGI-PGF)"/>
            <person name="Walter F."/>
            <person name="Albersmeier A."/>
            <person name="Kalinowski J."/>
            <person name="Ruckert C."/>
        </authorList>
    </citation>
    <scope>NUCLEOTIDE SEQUENCE</scope>
    <source>
        <strain evidence="1">CGMCC 4.7201</strain>
    </source>
</reference>
<reference evidence="1" key="2">
    <citation type="submission" date="2020-09" db="EMBL/GenBank/DDBJ databases">
        <authorList>
            <person name="Sun Q."/>
            <person name="Zhou Y."/>
        </authorList>
    </citation>
    <scope>NUCLEOTIDE SEQUENCE</scope>
    <source>
        <strain evidence="1">CGMCC 4.7201</strain>
    </source>
</reference>
<dbReference type="SUPFAM" id="SSF52540">
    <property type="entry name" value="P-loop containing nucleoside triphosphate hydrolases"/>
    <property type="match status" value="1"/>
</dbReference>
<gene>
    <name evidence="1" type="ORF">GCM10012280_49080</name>
</gene>
<evidence type="ECO:0000313" key="2">
    <source>
        <dbReference type="Proteomes" id="UP000641932"/>
    </source>
</evidence>
<protein>
    <submittedName>
        <fullName evidence="1">Uncharacterized protein</fullName>
    </submittedName>
</protein>
<sequence>MTGAFIAFVGLPGAGKSTVCEALAARMRGVALMEPEDWPPAVTDPSSAGGFTALTWFRAMRVPLYYRAVRERDQGRVAVLDTYYDKICRHLLGAEGMDWFLSPRDPYFDLYQEIAERDWELLPTADVIVSFQLSEDVWRHFLNKRSRIFDSEWGVSQAFHAQRHFVAAAETLGGAFGVPVLPFVQEISSPDAAAARLLSALRDAHVID</sequence>
<dbReference type="Proteomes" id="UP000641932">
    <property type="component" value="Unassembled WGS sequence"/>
</dbReference>
<dbReference type="RefSeq" id="WP_189133965.1">
    <property type="nucleotide sequence ID" value="NZ_BMMS01000023.1"/>
</dbReference>
<dbReference type="AlphaFoldDB" id="A0A918E0E9"/>
<evidence type="ECO:0000313" key="1">
    <source>
        <dbReference type="EMBL" id="GGO94383.1"/>
    </source>
</evidence>
<dbReference type="Gene3D" id="3.40.50.300">
    <property type="entry name" value="P-loop containing nucleotide triphosphate hydrolases"/>
    <property type="match status" value="1"/>
</dbReference>
<dbReference type="EMBL" id="BMMS01000023">
    <property type="protein sequence ID" value="GGO94383.1"/>
    <property type="molecule type" value="Genomic_DNA"/>
</dbReference>
<accession>A0A918E0E9</accession>
<keyword evidence="2" id="KW-1185">Reference proteome</keyword>
<comment type="caution">
    <text evidence="1">The sequence shown here is derived from an EMBL/GenBank/DDBJ whole genome shotgun (WGS) entry which is preliminary data.</text>
</comment>